<comment type="caution">
    <text evidence="2">The sequence shown here is derived from an EMBL/GenBank/DDBJ whole genome shotgun (WGS) entry which is preliminary data.</text>
</comment>
<proteinExistence type="predicted"/>
<sequence length="107" mass="11320">MRQELDGGRADAPSGADDEHPVPGPHPGTPDGRLSIVGPLGARRSPPNVHAVWDSGDHRVLGHRQQLSMRAEAALAVSEDLIADGEVRGSLPHRDNRLFTIQGVAVA</sequence>
<dbReference type="Proteomes" id="UP001589575">
    <property type="component" value="Unassembled WGS sequence"/>
</dbReference>
<dbReference type="EMBL" id="JBHMFI010000001">
    <property type="protein sequence ID" value="MFB9072280.1"/>
    <property type="molecule type" value="Genomic_DNA"/>
</dbReference>
<accession>A0ABV5G054</accession>
<name>A0ABV5G054_9MICC</name>
<feature type="region of interest" description="Disordered" evidence="1">
    <location>
        <begin position="1"/>
        <end position="54"/>
    </location>
</feature>
<protein>
    <submittedName>
        <fullName evidence="2">Uncharacterized protein</fullName>
    </submittedName>
</protein>
<evidence type="ECO:0000313" key="2">
    <source>
        <dbReference type="EMBL" id="MFB9072280.1"/>
    </source>
</evidence>
<reference evidence="2 3" key="1">
    <citation type="submission" date="2024-09" db="EMBL/GenBank/DDBJ databases">
        <authorList>
            <person name="Sun Q."/>
            <person name="Mori K."/>
        </authorList>
    </citation>
    <scope>NUCLEOTIDE SEQUENCE [LARGE SCALE GENOMIC DNA]</scope>
    <source>
        <strain evidence="2 3">CCM 7609</strain>
    </source>
</reference>
<evidence type="ECO:0000313" key="3">
    <source>
        <dbReference type="Proteomes" id="UP001589575"/>
    </source>
</evidence>
<evidence type="ECO:0000256" key="1">
    <source>
        <dbReference type="SAM" id="MobiDB-lite"/>
    </source>
</evidence>
<keyword evidence="3" id="KW-1185">Reference proteome</keyword>
<organism evidence="2 3">
    <name type="scientific">Citricoccus parietis</name>
    <dbReference type="NCBI Taxonomy" id="592307"/>
    <lineage>
        <taxon>Bacteria</taxon>
        <taxon>Bacillati</taxon>
        <taxon>Actinomycetota</taxon>
        <taxon>Actinomycetes</taxon>
        <taxon>Micrococcales</taxon>
        <taxon>Micrococcaceae</taxon>
        <taxon>Citricoccus</taxon>
    </lineage>
</organism>
<gene>
    <name evidence="2" type="ORF">ACFFX0_14150</name>
</gene>